<evidence type="ECO:0000313" key="2">
    <source>
        <dbReference type="EMBL" id="CAF4087529.1"/>
    </source>
</evidence>
<proteinExistence type="predicted"/>
<comment type="caution">
    <text evidence="1">The sequence shown here is derived from an EMBL/GenBank/DDBJ whole genome shotgun (WGS) entry which is preliminary data.</text>
</comment>
<sequence length="47" mass="5427">MDFSGMPDEYEVLFSICIVWRIAKVFQSETGTWNVELILSEVKDGRS</sequence>
<evidence type="ECO:0000313" key="3">
    <source>
        <dbReference type="Proteomes" id="UP000663829"/>
    </source>
</evidence>
<name>A0A816HP00_9BILA</name>
<evidence type="ECO:0000313" key="1">
    <source>
        <dbReference type="EMBL" id="CAF1689768.1"/>
    </source>
</evidence>
<feature type="non-terminal residue" evidence="1">
    <location>
        <position position="47"/>
    </location>
</feature>
<dbReference type="Proteomes" id="UP000681722">
    <property type="component" value="Unassembled WGS sequence"/>
</dbReference>
<dbReference type="OrthoDB" id="19588at2759"/>
<dbReference type="AlphaFoldDB" id="A0A816HP00"/>
<protein>
    <submittedName>
        <fullName evidence="1">Uncharacterized protein</fullName>
    </submittedName>
</protein>
<accession>A0A816HP00</accession>
<keyword evidence="3" id="KW-1185">Reference proteome</keyword>
<dbReference type="Proteomes" id="UP000663829">
    <property type="component" value="Unassembled WGS sequence"/>
</dbReference>
<dbReference type="EMBL" id="CAJNOQ010076531">
    <property type="protein sequence ID" value="CAF1689768.1"/>
    <property type="molecule type" value="Genomic_DNA"/>
</dbReference>
<dbReference type="EMBL" id="CAJOBC010030425">
    <property type="protein sequence ID" value="CAF4087529.1"/>
    <property type="molecule type" value="Genomic_DNA"/>
</dbReference>
<gene>
    <name evidence="1" type="ORF">GPM918_LOCUS46841</name>
    <name evidence="2" type="ORF">SRO942_LOCUS28208</name>
</gene>
<organism evidence="1 3">
    <name type="scientific">Didymodactylos carnosus</name>
    <dbReference type="NCBI Taxonomy" id="1234261"/>
    <lineage>
        <taxon>Eukaryota</taxon>
        <taxon>Metazoa</taxon>
        <taxon>Spiralia</taxon>
        <taxon>Gnathifera</taxon>
        <taxon>Rotifera</taxon>
        <taxon>Eurotatoria</taxon>
        <taxon>Bdelloidea</taxon>
        <taxon>Philodinida</taxon>
        <taxon>Philodinidae</taxon>
        <taxon>Didymodactylos</taxon>
    </lineage>
</organism>
<reference evidence="1" key="1">
    <citation type="submission" date="2021-02" db="EMBL/GenBank/DDBJ databases">
        <authorList>
            <person name="Nowell W R."/>
        </authorList>
    </citation>
    <scope>NUCLEOTIDE SEQUENCE</scope>
</reference>